<evidence type="ECO:0008006" key="3">
    <source>
        <dbReference type="Google" id="ProtNLM"/>
    </source>
</evidence>
<reference evidence="1" key="1">
    <citation type="submission" date="2023-07" db="EMBL/GenBank/DDBJ databases">
        <title>Black Yeasts Isolated from many extreme environments.</title>
        <authorList>
            <person name="Coleine C."/>
            <person name="Stajich J.E."/>
            <person name="Selbmann L."/>
        </authorList>
    </citation>
    <scope>NUCLEOTIDE SEQUENCE</scope>
    <source>
        <strain evidence="1">CCFEE 5485</strain>
    </source>
</reference>
<name>A0AAE0TNB2_9PEZI</name>
<evidence type="ECO:0000313" key="2">
    <source>
        <dbReference type="Proteomes" id="UP001274830"/>
    </source>
</evidence>
<protein>
    <recommendedName>
        <fullName evidence="3">Amidohydrolase-related domain-containing protein</fullName>
    </recommendedName>
</protein>
<dbReference type="SUPFAM" id="SSF51556">
    <property type="entry name" value="Metallo-dependent hydrolases"/>
    <property type="match status" value="1"/>
</dbReference>
<organism evidence="1 2">
    <name type="scientific">Recurvomyces mirabilis</name>
    <dbReference type="NCBI Taxonomy" id="574656"/>
    <lineage>
        <taxon>Eukaryota</taxon>
        <taxon>Fungi</taxon>
        <taxon>Dikarya</taxon>
        <taxon>Ascomycota</taxon>
        <taxon>Pezizomycotina</taxon>
        <taxon>Dothideomycetes</taxon>
        <taxon>Dothideomycetidae</taxon>
        <taxon>Mycosphaerellales</taxon>
        <taxon>Teratosphaeriaceae</taxon>
        <taxon>Recurvomyces</taxon>
    </lineage>
</organism>
<dbReference type="Proteomes" id="UP001274830">
    <property type="component" value="Unassembled WGS sequence"/>
</dbReference>
<gene>
    <name evidence="1" type="ORF">LTR78_009709</name>
</gene>
<dbReference type="AlphaFoldDB" id="A0AAE0TNB2"/>
<comment type="caution">
    <text evidence="1">The sequence shown here is derived from an EMBL/GenBank/DDBJ whole genome shotgun (WGS) entry which is preliminary data.</text>
</comment>
<accession>A0AAE0TNB2</accession>
<dbReference type="Gene3D" id="3.20.20.140">
    <property type="entry name" value="Metal-dependent hydrolases"/>
    <property type="match status" value="1"/>
</dbReference>
<dbReference type="EMBL" id="JAUTXT010000056">
    <property type="protein sequence ID" value="KAK3670468.1"/>
    <property type="molecule type" value="Genomic_DNA"/>
</dbReference>
<dbReference type="InterPro" id="IPR032466">
    <property type="entry name" value="Metal_Hydrolase"/>
</dbReference>
<proteinExistence type="predicted"/>
<evidence type="ECO:0000313" key="1">
    <source>
        <dbReference type="EMBL" id="KAK3670468.1"/>
    </source>
</evidence>
<keyword evidence="2" id="KW-1185">Reference proteome</keyword>
<sequence>MRQTKSLVQHLWQTPFKTIGSNTSLAEYFQKYSEFSQAEQYFTTDDLYLAQLVGSLERLHVGTTTVLDHAHASFSNETIDACINGSLDSGVRTVYGHAIHIVPNGWSWEDQIQKFRALTQDARFNHHSVLTLGLAYDNFYDAPTPNITELWNITKASNLSAVTSHYLGGPWGHSNSAEVLQARGWLNDTIPVVLAHASFMTYRDAQILRETNQ</sequence>